<dbReference type="AlphaFoldDB" id="A0AAV6YAH1"/>
<comment type="subcellular location">
    <subcellularLocation>
        <location evidence="1">Secreted</location>
    </subcellularLocation>
</comment>
<accession>A0AAV6YAH1</accession>
<keyword evidence="2" id="KW-0964">Secreted</keyword>
<feature type="disulfide bond" evidence="3">
    <location>
        <begin position="25"/>
        <end position="30"/>
    </location>
</feature>
<dbReference type="InterPro" id="IPR008993">
    <property type="entry name" value="TIMP-like_OB-fold"/>
</dbReference>
<dbReference type="GO" id="GO:0005576">
    <property type="term" value="C:extracellular region"/>
    <property type="evidence" value="ECO:0007669"/>
    <property type="project" value="UniProtKB-SubCell"/>
</dbReference>
<dbReference type="Gene3D" id="3.90.370.10">
    <property type="entry name" value="Tissue inhibitor of metalloproteinase-1. Chain B, domain 1"/>
    <property type="match status" value="1"/>
</dbReference>
<reference evidence="4" key="1">
    <citation type="thesis" date="2020" institute="ProQuest LLC" country="789 East Eisenhower Parkway, Ann Arbor, MI, USA">
        <title>Comparative Genomics and Chromosome Evolution.</title>
        <authorList>
            <person name="Mudd A.B."/>
        </authorList>
    </citation>
    <scope>NUCLEOTIDE SEQUENCE</scope>
    <source>
        <strain evidence="4">237g6f4</strain>
        <tissue evidence="4">Blood</tissue>
    </source>
</reference>
<comment type="caution">
    <text evidence="4">The sequence shown here is derived from an EMBL/GenBank/DDBJ whole genome shotgun (WGS) entry which is preliminary data.</text>
</comment>
<evidence type="ECO:0000313" key="4">
    <source>
        <dbReference type="EMBL" id="KAG8534579.1"/>
    </source>
</evidence>
<evidence type="ECO:0000313" key="5">
    <source>
        <dbReference type="Proteomes" id="UP000824782"/>
    </source>
</evidence>
<proteinExistence type="predicted"/>
<dbReference type="Proteomes" id="UP000824782">
    <property type="component" value="Unassembled WGS sequence"/>
</dbReference>
<dbReference type="EMBL" id="WNYA01099391">
    <property type="protein sequence ID" value="KAG8534579.1"/>
    <property type="molecule type" value="Genomic_DNA"/>
</dbReference>
<evidence type="ECO:0000256" key="3">
    <source>
        <dbReference type="PIRSR" id="PIRSR601820-3"/>
    </source>
</evidence>
<gene>
    <name evidence="4" type="ORF">GDO81_019098</name>
</gene>
<dbReference type="InterPro" id="IPR001820">
    <property type="entry name" value="TIMP"/>
</dbReference>
<protein>
    <submittedName>
        <fullName evidence="4">Uncharacterized protein</fullName>
    </submittedName>
</protein>
<dbReference type="SUPFAM" id="SSF50242">
    <property type="entry name" value="TIMP-like"/>
    <property type="match status" value="1"/>
</dbReference>
<name>A0AAV6YAH1_ENGPU</name>
<keyword evidence="3" id="KW-1015">Disulfide bond</keyword>
<evidence type="ECO:0000256" key="1">
    <source>
        <dbReference type="ARBA" id="ARBA00004613"/>
    </source>
</evidence>
<dbReference type="GO" id="GO:0008191">
    <property type="term" value="F:metalloendopeptidase inhibitor activity"/>
    <property type="evidence" value="ECO:0007669"/>
    <property type="project" value="InterPro"/>
</dbReference>
<dbReference type="Pfam" id="PF00965">
    <property type="entry name" value="TIMP"/>
    <property type="match status" value="1"/>
</dbReference>
<dbReference type="InterPro" id="IPR027465">
    <property type="entry name" value="TIMP_C"/>
</dbReference>
<evidence type="ECO:0000256" key="2">
    <source>
        <dbReference type="ARBA" id="ARBA00022525"/>
    </source>
</evidence>
<organism evidence="4 5">
    <name type="scientific">Engystomops pustulosus</name>
    <name type="common">Tungara frog</name>
    <name type="synonym">Physalaemus pustulosus</name>
    <dbReference type="NCBI Taxonomy" id="76066"/>
    <lineage>
        <taxon>Eukaryota</taxon>
        <taxon>Metazoa</taxon>
        <taxon>Chordata</taxon>
        <taxon>Craniata</taxon>
        <taxon>Vertebrata</taxon>
        <taxon>Euteleostomi</taxon>
        <taxon>Amphibia</taxon>
        <taxon>Batrachia</taxon>
        <taxon>Anura</taxon>
        <taxon>Neobatrachia</taxon>
        <taxon>Hyloidea</taxon>
        <taxon>Leptodactylidae</taxon>
        <taxon>Leiuperinae</taxon>
        <taxon>Engystomops</taxon>
    </lineage>
</organism>
<sequence length="87" mass="9954">MFHTAPLYYHALPDFCLTPLQVKQCFSMPCKVDSGLECLWTDPLMRKRSLYSSHQAATWACVLKSDDLCIWSSLKSRTYASNSTKTK</sequence>
<feature type="disulfide bond" evidence="3">
    <location>
        <begin position="38"/>
        <end position="61"/>
    </location>
</feature>
<keyword evidence="5" id="KW-1185">Reference proteome</keyword>